<sequence length="53" mass="5269">MDEHAATIADLRKRLVAANAGTQGLIVEAPAPALPQPGPPVDATPDGSASPPD</sequence>
<name>A0A017HJ60_9RHOB</name>
<accession>A0A017HJ60</accession>
<protein>
    <submittedName>
        <fullName evidence="2">Uncharacterized protein</fullName>
    </submittedName>
</protein>
<feature type="compositionally biased region" description="Pro residues" evidence="1">
    <location>
        <begin position="32"/>
        <end position="42"/>
    </location>
</feature>
<dbReference type="AlphaFoldDB" id="A0A017HJ60"/>
<dbReference type="HOGENOM" id="CLU_3065869_0_0_5"/>
<dbReference type="STRING" id="442562.Rumeso_04050"/>
<evidence type="ECO:0000313" key="3">
    <source>
        <dbReference type="Proteomes" id="UP000019666"/>
    </source>
</evidence>
<evidence type="ECO:0000256" key="1">
    <source>
        <dbReference type="SAM" id="MobiDB-lite"/>
    </source>
</evidence>
<proteinExistence type="predicted"/>
<reference evidence="2 3" key="1">
    <citation type="submission" date="2013-02" db="EMBL/GenBank/DDBJ databases">
        <authorList>
            <person name="Fiebig A."/>
            <person name="Goeker M."/>
            <person name="Klenk H.-P.P."/>
        </authorList>
    </citation>
    <scope>NUCLEOTIDE SEQUENCE [LARGE SCALE GENOMIC DNA]</scope>
    <source>
        <strain evidence="2 3">DSM 19309</strain>
    </source>
</reference>
<organism evidence="2 3">
    <name type="scientific">Rubellimicrobium mesophilum DSM 19309</name>
    <dbReference type="NCBI Taxonomy" id="442562"/>
    <lineage>
        <taxon>Bacteria</taxon>
        <taxon>Pseudomonadati</taxon>
        <taxon>Pseudomonadota</taxon>
        <taxon>Alphaproteobacteria</taxon>
        <taxon>Rhodobacterales</taxon>
        <taxon>Roseobacteraceae</taxon>
        <taxon>Rubellimicrobium</taxon>
    </lineage>
</organism>
<gene>
    <name evidence="2" type="ORF">Rumeso_04050</name>
</gene>
<keyword evidence="3" id="KW-1185">Reference proteome</keyword>
<dbReference type="Proteomes" id="UP000019666">
    <property type="component" value="Unassembled WGS sequence"/>
</dbReference>
<feature type="region of interest" description="Disordered" evidence="1">
    <location>
        <begin position="27"/>
        <end position="53"/>
    </location>
</feature>
<evidence type="ECO:0000313" key="2">
    <source>
        <dbReference type="EMBL" id="EYD74365.1"/>
    </source>
</evidence>
<comment type="caution">
    <text evidence="2">The sequence shown here is derived from an EMBL/GenBank/DDBJ whole genome shotgun (WGS) entry which is preliminary data.</text>
</comment>
<dbReference type="EMBL" id="AOSK01000116">
    <property type="protein sequence ID" value="EYD74365.1"/>
    <property type="molecule type" value="Genomic_DNA"/>
</dbReference>